<keyword evidence="3" id="KW-1185">Reference proteome</keyword>
<proteinExistence type="predicted"/>
<feature type="compositionally biased region" description="Basic residues" evidence="1">
    <location>
        <begin position="90"/>
        <end position="100"/>
    </location>
</feature>
<organism evidence="2 3">
    <name type="scientific">Popillia japonica</name>
    <name type="common">Japanese beetle</name>
    <dbReference type="NCBI Taxonomy" id="7064"/>
    <lineage>
        <taxon>Eukaryota</taxon>
        <taxon>Metazoa</taxon>
        <taxon>Ecdysozoa</taxon>
        <taxon>Arthropoda</taxon>
        <taxon>Hexapoda</taxon>
        <taxon>Insecta</taxon>
        <taxon>Pterygota</taxon>
        <taxon>Neoptera</taxon>
        <taxon>Endopterygota</taxon>
        <taxon>Coleoptera</taxon>
        <taxon>Polyphaga</taxon>
        <taxon>Scarabaeiformia</taxon>
        <taxon>Scarabaeidae</taxon>
        <taxon>Rutelinae</taxon>
        <taxon>Popillia</taxon>
    </lineage>
</organism>
<protein>
    <submittedName>
        <fullName evidence="2">Uncharacterized protein</fullName>
    </submittedName>
</protein>
<name>A0AAW1HR53_POPJA</name>
<feature type="region of interest" description="Disordered" evidence="1">
    <location>
        <begin position="71"/>
        <end position="100"/>
    </location>
</feature>
<evidence type="ECO:0000313" key="3">
    <source>
        <dbReference type="Proteomes" id="UP001458880"/>
    </source>
</evidence>
<evidence type="ECO:0000256" key="1">
    <source>
        <dbReference type="SAM" id="MobiDB-lite"/>
    </source>
</evidence>
<dbReference type="AlphaFoldDB" id="A0AAW1HR53"/>
<accession>A0AAW1HR53</accession>
<comment type="caution">
    <text evidence="2">The sequence shown here is derived from an EMBL/GenBank/DDBJ whole genome shotgun (WGS) entry which is preliminary data.</text>
</comment>
<gene>
    <name evidence="2" type="ORF">QE152_g40353</name>
</gene>
<sequence length="100" mass="11006">MFLNDLKNRLHAHAVPTLFITSPIHPEETMQIVCQTQVHILPDTELTPEAVDDYISEPEAADDVFVPEPCPSHSKADVSLQTGSLLTRNTPRKTKLGGSC</sequence>
<dbReference type="EMBL" id="JASPKY010001117">
    <property type="protein sequence ID" value="KAK9679026.1"/>
    <property type="molecule type" value="Genomic_DNA"/>
</dbReference>
<feature type="compositionally biased region" description="Polar residues" evidence="1">
    <location>
        <begin position="79"/>
        <end position="89"/>
    </location>
</feature>
<reference evidence="2 3" key="1">
    <citation type="journal article" date="2024" name="BMC Genomics">
        <title>De novo assembly and annotation of Popillia japonica's genome with initial clues to its potential as an invasive pest.</title>
        <authorList>
            <person name="Cucini C."/>
            <person name="Boschi S."/>
            <person name="Funari R."/>
            <person name="Cardaioli E."/>
            <person name="Iannotti N."/>
            <person name="Marturano G."/>
            <person name="Paoli F."/>
            <person name="Bruttini M."/>
            <person name="Carapelli A."/>
            <person name="Frati F."/>
            <person name="Nardi F."/>
        </authorList>
    </citation>
    <scope>NUCLEOTIDE SEQUENCE [LARGE SCALE GENOMIC DNA]</scope>
    <source>
        <strain evidence="2">DMR45628</strain>
    </source>
</reference>
<dbReference type="Proteomes" id="UP001458880">
    <property type="component" value="Unassembled WGS sequence"/>
</dbReference>
<evidence type="ECO:0000313" key="2">
    <source>
        <dbReference type="EMBL" id="KAK9679026.1"/>
    </source>
</evidence>